<evidence type="ECO:0000313" key="2">
    <source>
        <dbReference type="EMBL" id="TWU17063.1"/>
    </source>
</evidence>
<proteinExistence type="predicted"/>
<comment type="caution">
    <text evidence="2">The sequence shown here is derived from an EMBL/GenBank/DDBJ whole genome shotgun (WGS) entry which is preliminary data.</text>
</comment>
<accession>A0A5C6BXN9</accession>
<reference evidence="2 3" key="1">
    <citation type="journal article" date="2020" name="Antonie Van Leeuwenhoek">
        <title>Rhodopirellula heiligendammensis sp. nov., Rhodopirellula pilleata sp. nov., and Rhodopirellula solitaria sp. nov. isolated from natural or artificial marine surfaces in Northern Germany and California, USA, and emended description of the genus Rhodopirellula.</title>
        <authorList>
            <person name="Kallscheuer N."/>
            <person name="Wiegand S."/>
            <person name="Jogler M."/>
            <person name="Boedeker C."/>
            <person name="Peeters S.H."/>
            <person name="Rast P."/>
            <person name="Heuer A."/>
            <person name="Jetten M.S.M."/>
            <person name="Rohde M."/>
            <person name="Jogler C."/>
        </authorList>
    </citation>
    <scope>NUCLEOTIDE SEQUENCE [LARGE SCALE GENOMIC DNA]</scope>
    <source>
        <strain evidence="2 3">Poly21</strain>
    </source>
</reference>
<gene>
    <name evidence="2" type="ORF">Poly21_42720</name>
</gene>
<keyword evidence="3" id="KW-1185">Reference proteome</keyword>
<name>A0A5C6BXN9_9BACT</name>
<feature type="region of interest" description="Disordered" evidence="1">
    <location>
        <begin position="1"/>
        <end position="30"/>
    </location>
</feature>
<organism evidence="2 3">
    <name type="scientific">Allorhodopirellula heiligendammensis</name>
    <dbReference type="NCBI Taxonomy" id="2714739"/>
    <lineage>
        <taxon>Bacteria</taxon>
        <taxon>Pseudomonadati</taxon>
        <taxon>Planctomycetota</taxon>
        <taxon>Planctomycetia</taxon>
        <taxon>Pirellulales</taxon>
        <taxon>Pirellulaceae</taxon>
        <taxon>Allorhodopirellula</taxon>
    </lineage>
</organism>
<dbReference type="Proteomes" id="UP000319908">
    <property type="component" value="Unassembled WGS sequence"/>
</dbReference>
<dbReference type="AlphaFoldDB" id="A0A5C6BXN9"/>
<evidence type="ECO:0000313" key="3">
    <source>
        <dbReference type="Proteomes" id="UP000319908"/>
    </source>
</evidence>
<evidence type="ECO:0000256" key="1">
    <source>
        <dbReference type="SAM" id="MobiDB-lite"/>
    </source>
</evidence>
<dbReference type="EMBL" id="SJPU01000002">
    <property type="protein sequence ID" value="TWU17063.1"/>
    <property type="molecule type" value="Genomic_DNA"/>
</dbReference>
<sequence>MLFDPRPSWLPRTRKSSVEGSGSDQLGGTLGHVPFEGVAVFPDALESKEMTKMTGGQEIYRSGQLSQATRTGVSSYAHWPLASVER</sequence>
<protein>
    <submittedName>
        <fullName evidence="2">Uncharacterized protein</fullName>
    </submittedName>
</protein>